<comment type="caution">
    <text evidence="1">The sequence shown here is derived from an EMBL/GenBank/DDBJ whole genome shotgun (WGS) entry which is preliminary data.</text>
</comment>
<dbReference type="EMBL" id="JYDW01000203">
    <property type="protein sequence ID" value="KRZ52115.1"/>
    <property type="molecule type" value="Genomic_DNA"/>
</dbReference>
<organism evidence="1 2">
    <name type="scientific">Trichinella nativa</name>
    <dbReference type="NCBI Taxonomy" id="6335"/>
    <lineage>
        <taxon>Eukaryota</taxon>
        <taxon>Metazoa</taxon>
        <taxon>Ecdysozoa</taxon>
        <taxon>Nematoda</taxon>
        <taxon>Enoplea</taxon>
        <taxon>Dorylaimia</taxon>
        <taxon>Trichinellida</taxon>
        <taxon>Trichinellidae</taxon>
        <taxon>Trichinella</taxon>
    </lineage>
</organism>
<protein>
    <submittedName>
        <fullName evidence="1">Uncharacterized protein</fullName>
    </submittedName>
</protein>
<accession>A0A0V1KXS6</accession>
<name>A0A0V1KXS6_9BILA</name>
<dbReference type="OrthoDB" id="10398319at2759"/>
<evidence type="ECO:0000313" key="2">
    <source>
        <dbReference type="Proteomes" id="UP000054721"/>
    </source>
</evidence>
<sequence>MISHLAVTCVKFFKGAVMSAEILMPLYGRFYANVIYEKCMGILLITALFHSVNGIERLIIRLD</sequence>
<dbReference type="AlphaFoldDB" id="A0A0V1KXS6"/>
<gene>
    <name evidence="1" type="ORF">T02_8361</name>
</gene>
<evidence type="ECO:0000313" key="1">
    <source>
        <dbReference type="EMBL" id="KRZ52115.1"/>
    </source>
</evidence>
<reference evidence="1 2" key="1">
    <citation type="submission" date="2015-05" db="EMBL/GenBank/DDBJ databases">
        <title>Evolution of Trichinella species and genotypes.</title>
        <authorList>
            <person name="Korhonen P.K."/>
            <person name="Edoardo P."/>
            <person name="Giuseppe L.R."/>
            <person name="Gasser R.B."/>
        </authorList>
    </citation>
    <scope>NUCLEOTIDE SEQUENCE [LARGE SCALE GENOMIC DNA]</scope>
    <source>
        <strain evidence="1">ISS10</strain>
    </source>
</reference>
<proteinExistence type="predicted"/>
<keyword evidence="2" id="KW-1185">Reference proteome</keyword>
<dbReference type="Proteomes" id="UP000054721">
    <property type="component" value="Unassembled WGS sequence"/>
</dbReference>